<reference evidence="1 2" key="1">
    <citation type="journal article" date="2020" name="Microorganisms">
        <title>Description of Three Novel Members in the Family Geobacteraceae, Oryzomonas japonicum gen. nov., sp. nov., Oryzomonas sagensis sp. nov., and Oryzomonas ruber sp. nov.</title>
        <authorList>
            <person name="Xu Z."/>
            <person name="Masuda Y."/>
            <person name="Hayakawa C."/>
            <person name="Ushijima N."/>
            <person name="Kawano K."/>
            <person name="Shiratori Y."/>
            <person name="Senoo K."/>
            <person name="Itoh H."/>
        </authorList>
    </citation>
    <scope>NUCLEOTIDE SEQUENCE [LARGE SCALE GENOMIC DNA]</scope>
    <source>
        <strain evidence="1 2">Red100</strain>
    </source>
</reference>
<evidence type="ECO:0000313" key="1">
    <source>
        <dbReference type="EMBL" id="KAB0668290.1"/>
    </source>
</evidence>
<accession>A0ABQ6TK20</accession>
<organism evidence="1 2">
    <name type="scientific">Oryzomonas sagensis</name>
    <dbReference type="NCBI Taxonomy" id="2603857"/>
    <lineage>
        <taxon>Bacteria</taxon>
        <taxon>Pseudomonadati</taxon>
        <taxon>Thermodesulfobacteriota</taxon>
        <taxon>Desulfuromonadia</taxon>
        <taxon>Geobacterales</taxon>
        <taxon>Geobacteraceae</taxon>
        <taxon>Oryzomonas</taxon>
    </lineage>
</organism>
<dbReference type="RefSeq" id="WP_151158342.1">
    <property type="nucleotide sequence ID" value="NZ_VZRA01000010.1"/>
</dbReference>
<dbReference type="Proteomes" id="UP000798046">
    <property type="component" value="Unassembled WGS sequence"/>
</dbReference>
<gene>
    <name evidence="1" type="ORF">F6V30_16665</name>
</gene>
<protein>
    <submittedName>
        <fullName evidence="1">Uncharacterized protein</fullName>
    </submittedName>
</protein>
<comment type="caution">
    <text evidence="1">The sequence shown here is derived from an EMBL/GenBank/DDBJ whole genome shotgun (WGS) entry which is preliminary data.</text>
</comment>
<sequence>MPVKDMGRDDQHFQKLMGRGGLVTSVIGLGKPGSPSVAPTLDEKMRTKRSSLSPAPQNEIDQIFKEAREQMSGECEPEAKGDKP</sequence>
<evidence type="ECO:0000313" key="2">
    <source>
        <dbReference type="Proteomes" id="UP000798046"/>
    </source>
</evidence>
<name>A0ABQ6TK20_9BACT</name>
<keyword evidence="2" id="KW-1185">Reference proteome</keyword>
<proteinExistence type="predicted"/>
<dbReference type="EMBL" id="VZRA01000010">
    <property type="protein sequence ID" value="KAB0668290.1"/>
    <property type="molecule type" value="Genomic_DNA"/>
</dbReference>